<protein>
    <submittedName>
        <fullName evidence="1">Uncharacterized protein</fullName>
    </submittedName>
</protein>
<dbReference type="Proteomes" id="UP000009081">
    <property type="component" value="Plasmid megaplasmid"/>
</dbReference>
<evidence type="ECO:0000313" key="1">
    <source>
        <dbReference type="EMBL" id="ACS43350.1"/>
    </source>
</evidence>
<name>C5B4G8_METEA</name>
<proteinExistence type="predicted"/>
<accession>C5B4G8</accession>
<evidence type="ECO:0000313" key="2">
    <source>
        <dbReference type="Proteomes" id="UP000009081"/>
    </source>
</evidence>
<sequence>MEPKDYATVRLFASPESADIFFGRGDAATKAAVKALGARFLPDKRCWRVTFRFAKKSAEDVAAAIEAALREAAPEEWRERVGTDRRDLCLSRRYALRAAIGGLRITVPSDHPFAYYLRKLDGVEQEQHSFLVHARHALSLEMSRHIKRLLTDDVSLVLRVFEPLVGRRLTGLFVGGRDEVVRLGVVPGSVVHADSSFMAVVDEAALAPDVAVWPLEVLDCAPAGDAHVVKVAYMDAEAAVRALKLRQMGDEERRQPLLTKANAVERWSRR</sequence>
<organism evidence="1 2">
    <name type="scientific">Methylorubrum extorquens (strain ATCC 14718 / DSM 1338 / JCM 2805 / NCIMB 9133 / AM1)</name>
    <name type="common">Methylobacterium extorquens</name>
    <dbReference type="NCBI Taxonomy" id="272630"/>
    <lineage>
        <taxon>Bacteria</taxon>
        <taxon>Pseudomonadati</taxon>
        <taxon>Pseudomonadota</taxon>
        <taxon>Alphaproteobacteria</taxon>
        <taxon>Hyphomicrobiales</taxon>
        <taxon>Methylobacteriaceae</taxon>
        <taxon>Methylorubrum</taxon>
    </lineage>
</organism>
<dbReference type="HOGENOM" id="CLU_1018987_0_0_5"/>
<dbReference type="AlphaFoldDB" id="C5B4G8"/>
<dbReference type="RefSeq" id="WP_012753815.1">
    <property type="nucleotide sequence ID" value="NC_012811.1"/>
</dbReference>
<reference evidence="1 2" key="1">
    <citation type="journal article" date="2009" name="PLoS ONE">
        <title>Methylobacterium genome sequences: a reference blueprint to investigate microbial metabolism of C1 compounds from natural and industrial sources.</title>
        <authorList>
            <person name="Vuilleumier S."/>
            <person name="Chistoserdova L."/>
            <person name="Lee M.-C."/>
            <person name="Bringel F."/>
            <person name="Lajus A."/>
            <person name="Zhou Y."/>
            <person name="Gourion B."/>
            <person name="Barbe V."/>
            <person name="Chang J."/>
            <person name="Cruveiller S."/>
            <person name="Dossat C."/>
            <person name="Gillett W."/>
            <person name="Gruffaz C."/>
            <person name="Haugen E."/>
            <person name="Hourcade E."/>
            <person name="Levy R."/>
            <person name="Mangenot S."/>
            <person name="Muller E."/>
            <person name="Nadalig T."/>
            <person name="Pagni M."/>
            <person name="Penny C."/>
            <person name="Peyraud R."/>
            <person name="Robinson D.G."/>
            <person name="Roche D."/>
            <person name="Rouy Z."/>
            <person name="Saenampechek C."/>
            <person name="Salvignol G."/>
            <person name="Vallenet D."/>
            <person name="Wu Z."/>
            <person name="Marx C.J."/>
            <person name="Vorholt J.A."/>
            <person name="Olson M.V."/>
            <person name="Kaul R."/>
            <person name="Weissenbach J."/>
            <person name="Medigue C."/>
            <person name="Lidstrom M.E."/>
        </authorList>
    </citation>
    <scope>NUCLEOTIDE SEQUENCE [LARGE SCALE GENOMIC DNA]</scope>
    <source>
        <strain evidence="2">ATCC 14718 / DSM 1338 / JCM 2805 / NCIMB 9133 / AM1</strain>
    </source>
</reference>
<dbReference type="EMBL" id="CP001511">
    <property type="protein sequence ID" value="ACS43350.1"/>
    <property type="molecule type" value="Genomic_DNA"/>
</dbReference>
<gene>
    <name evidence="1" type="ordered locus">MexAM1_META2p0502</name>
</gene>
<keyword evidence="2" id="KW-1185">Reference proteome</keyword>
<geneLocation type="plasmid" evidence="1 2">
    <name>megaplasmid</name>
</geneLocation>
<dbReference type="KEGG" id="mea:Mex_2p0502"/>
<keyword evidence="1" id="KW-0614">Plasmid</keyword>